<dbReference type="InterPro" id="IPR005084">
    <property type="entry name" value="CBM6"/>
</dbReference>
<protein>
    <recommendedName>
        <fullName evidence="2">CBM6 domain-containing protein</fullName>
    </recommendedName>
</protein>
<feature type="signal peptide" evidence="1">
    <location>
        <begin position="1"/>
        <end position="25"/>
    </location>
</feature>
<feature type="domain" description="CBM6" evidence="2">
    <location>
        <begin position="437"/>
        <end position="561"/>
    </location>
</feature>
<evidence type="ECO:0000313" key="4">
    <source>
        <dbReference type="Proteomes" id="UP000838324"/>
    </source>
</evidence>
<dbReference type="Gene3D" id="2.60.120.260">
    <property type="entry name" value="Galactose-binding domain-like"/>
    <property type="match status" value="2"/>
</dbReference>
<dbReference type="EMBL" id="CAKMMG010000001">
    <property type="protein sequence ID" value="CAH1195122.1"/>
    <property type="molecule type" value="Genomic_DNA"/>
</dbReference>
<reference evidence="3" key="1">
    <citation type="submission" date="2022-01" db="EMBL/GenBank/DDBJ databases">
        <authorList>
            <person name="Criscuolo A."/>
        </authorList>
    </citation>
    <scope>NUCLEOTIDE SEQUENCE</scope>
    <source>
        <strain evidence="3">CIP111892</strain>
    </source>
</reference>
<feature type="chain" id="PRO_5046963771" description="CBM6 domain-containing protein" evidence="1">
    <location>
        <begin position="26"/>
        <end position="696"/>
    </location>
</feature>
<dbReference type="RefSeq" id="WP_236332287.1">
    <property type="nucleotide sequence ID" value="NZ_CAKMMG010000001.1"/>
</dbReference>
<evidence type="ECO:0000256" key="1">
    <source>
        <dbReference type="SAM" id="SignalP"/>
    </source>
</evidence>
<comment type="caution">
    <text evidence="3">The sequence shown here is derived from an EMBL/GenBank/DDBJ whole genome shotgun (WGS) entry which is preliminary data.</text>
</comment>
<dbReference type="InterPro" id="IPR008979">
    <property type="entry name" value="Galactose-bd-like_sf"/>
</dbReference>
<proteinExistence type="predicted"/>
<dbReference type="SUPFAM" id="SSF51445">
    <property type="entry name" value="(Trans)glycosidases"/>
    <property type="match status" value="1"/>
</dbReference>
<feature type="domain" description="CBM6" evidence="2">
    <location>
        <begin position="568"/>
        <end position="696"/>
    </location>
</feature>
<dbReference type="Gene3D" id="3.20.20.80">
    <property type="entry name" value="Glycosidases"/>
    <property type="match status" value="1"/>
</dbReference>
<keyword evidence="4" id="KW-1185">Reference proteome</keyword>
<dbReference type="SUPFAM" id="SSF49785">
    <property type="entry name" value="Galactose-binding domain-like"/>
    <property type="match status" value="2"/>
</dbReference>
<organism evidence="3 4">
    <name type="scientific">Paenibacillus auburnensis</name>
    <dbReference type="NCBI Taxonomy" id="2905649"/>
    <lineage>
        <taxon>Bacteria</taxon>
        <taxon>Bacillati</taxon>
        <taxon>Bacillota</taxon>
        <taxon>Bacilli</taxon>
        <taxon>Bacillales</taxon>
        <taxon>Paenibacillaceae</taxon>
        <taxon>Paenibacillus</taxon>
    </lineage>
</organism>
<gene>
    <name evidence="3" type="ORF">PAECIP111892_01963</name>
</gene>
<dbReference type="PROSITE" id="PS51175">
    <property type="entry name" value="CBM6"/>
    <property type="match status" value="2"/>
</dbReference>
<sequence>MKKKLLSLLSVSLLLLSLPVMPASAAIPATFTVDLANQYRSVTHVASGSLYGLAGEGRPSDSLIAPTKPKMFTQMAPNGGQLPNGETVPIGDALKVAPIAARNGAAVTIRMPDIYSNFPYQWLSWADWYSKVDTMVNARLASGATNIYGYELWNEPDWTWKSAAGTFLDGWKNTYLRVKTLDTATKTIGPSYSRYEESWMRNFLTYAKANNVLPDIISWHELGNTVADTWTIKAHIAAYRQIELDLGISPRPISINEYGVPNEEGVPGGMVRYFAQFEREGVDTATAAFWFRPGRLSNIVTDAGTANGGWWLYKWYGDMSGQMAMTTPVSTSSLALDGIASVDNAKGTVHVVFGGGSGDHTIVIKGFGSVSKFSGNAHVKLEATPWLGVDTAVSSPASVFEGDYAITNGQINVPVTKMNASWGYHLTITPAAGSNNNLYEAENATVNRANLFSNASASNGKYIGQIDYNDSYVQFTVNAAAAGVYNLDVRYANGTNANSNQSLSVNGGTVATLTYPVTGGWLSAGHVGTLSTSVSLNAGSNTIRFTKGASGYTELDYIQLMPKPAYKERVEAEKAEINQAAVHDGGYASEARYVGGIDYADSYVQFTVNAPSAGTYTMDVGYANGTTGNSTHYLSINGGAASIVTYAATGGWINAVPNIGYRKILTLTVTLQAGANTIRFTKGAAGYAELDYIEVR</sequence>
<evidence type="ECO:0000259" key="2">
    <source>
        <dbReference type="PROSITE" id="PS51175"/>
    </source>
</evidence>
<dbReference type="InterPro" id="IPR017853">
    <property type="entry name" value="GH"/>
</dbReference>
<evidence type="ECO:0000313" key="3">
    <source>
        <dbReference type="EMBL" id="CAH1195122.1"/>
    </source>
</evidence>
<name>A0ABN8G3W1_9BACL</name>
<accession>A0ABN8G3W1</accession>
<dbReference type="Pfam" id="PF16990">
    <property type="entry name" value="CBM_35"/>
    <property type="match status" value="1"/>
</dbReference>
<dbReference type="Proteomes" id="UP000838324">
    <property type="component" value="Unassembled WGS sequence"/>
</dbReference>
<dbReference type="Pfam" id="PF22704">
    <property type="entry name" value="CBM13-like"/>
    <property type="match status" value="1"/>
</dbReference>
<keyword evidence="1" id="KW-0732">Signal</keyword>
<dbReference type="InterPro" id="IPR055240">
    <property type="entry name" value="CBM13-like"/>
</dbReference>